<gene>
    <name evidence="1" type="ORF">LCGC14_3082050</name>
</gene>
<dbReference type="EMBL" id="LAZR01065860">
    <property type="protein sequence ID" value="KKK54700.1"/>
    <property type="molecule type" value="Genomic_DNA"/>
</dbReference>
<protein>
    <submittedName>
        <fullName evidence="1">Uncharacterized protein</fullName>
    </submittedName>
</protein>
<sequence>RSDEDISLYWQAIQRAHPNSDSLSTVARIQQRIGEAQINIQEGAIEAVFGIAAIPYLLLDAHHHFFKQIMSIKEGKPIGGILSPDFDPTLGPAIAGIADKVNAAIPQWVRGEFLGRADSTGRAIRISS</sequence>
<proteinExistence type="predicted"/>
<feature type="non-terminal residue" evidence="1">
    <location>
        <position position="1"/>
    </location>
</feature>
<dbReference type="AlphaFoldDB" id="A0A0F8X1K4"/>
<reference evidence="1" key="1">
    <citation type="journal article" date="2015" name="Nature">
        <title>Complex archaea that bridge the gap between prokaryotes and eukaryotes.</title>
        <authorList>
            <person name="Spang A."/>
            <person name="Saw J.H."/>
            <person name="Jorgensen S.L."/>
            <person name="Zaremba-Niedzwiedzka K."/>
            <person name="Martijn J."/>
            <person name="Lind A.E."/>
            <person name="van Eijk R."/>
            <person name="Schleper C."/>
            <person name="Guy L."/>
            <person name="Ettema T.J."/>
        </authorList>
    </citation>
    <scope>NUCLEOTIDE SEQUENCE</scope>
</reference>
<evidence type="ECO:0000313" key="1">
    <source>
        <dbReference type="EMBL" id="KKK54700.1"/>
    </source>
</evidence>
<accession>A0A0F8X1K4</accession>
<comment type="caution">
    <text evidence="1">The sequence shown here is derived from an EMBL/GenBank/DDBJ whole genome shotgun (WGS) entry which is preliminary data.</text>
</comment>
<organism evidence="1">
    <name type="scientific">marine sediment metagenome</name>
    <dbReference type="NCBI Taxonomy" id="412755"/>
    <lineage>
        <taxon>unclassified sequences</taxon>
        <taxon>metagenomes</taxon>
        <taxon>ecological metagenomes</taxon>
    </lineage>
</organism>
<name>A0A0F8X1K4_9ZZZZ</name>